<comment type="caution">
    <text evidence="2">The sequence shown here is derived from an EMBL/GenBank/DDBJ whole genome shotgun (WGS) entry which is preliminary data.</text>
</comment>
<reference evidence="2 3" key="1">
    <citation type="journal article" date="2021" name="BMC Genomics">
        <title>Datura genome reveals duplications of psychoactive alkaloid biosynthetic genes and high mutation rate following tissue culture.</title>
        <authorList>
            <person name="Rajewski A."/>
            <person name="Carter-House D."/>
            <person name="Stajich J."/>
            <person name="Litt A."/>
        </authorList>
    </citation>
    <scope>NUCLEOTIDE SEQUENCE [LARGE SCALE GENOMIC DNA]</scope>
    <source>
        <strain evidence="2">AR-01</strain>
    </source>
</reference>
<keyword evidence="3" id="KW-1185">Reference proteome</keyword>
<feature type="region of interest" description="Disordered" evidence="1">
    <location>
        <begin position="1"/>
        <end position="20"/>
    </location>
</feature>
<gene>
    <name evidence="2" type="ORF">HAX54_021168</name>
</gene>
<accession>A0ABS8US89</accession>
<dbReference type="Proteomes" id="UP000823775">
    <property type="component" value="Unassembled WGS sequence"/>
</dbReference>
<dbReference type="EMBL" id="JACEIK010002545">
    <property type="protein sequence ID" value="MCD9637730.1"/>
    <property type="molecule type" value="Genomic_DNA"/>
</dbReference>
<evidence type="ECO:0000313" key="2">
    <source>
        <dbReference type="EMBL" id="MCD9637730.1"/>
    </source>
</evidence>
<evidence type="ECO:0000313" key="3">
    <source>
        <dbReference type="Proteomes" id="UP000823775"/>
    </source>
</evidence>
<sequence length="91" mass="9953">DREEGGTSEDALEEEDDLDIPTEEATQIRAEKKESLMDKIFQTHIDKDANTSAATVPTTPIVIRDTISITLTSALSAPQEVLTLALLCIMH</sequence>
<protein>
    <submittedName>
        <fullName evidence="2">Uncharacterized protein</fullName>
    </submittedName>
</protein>
<evidence type="ECO:0000256" key="1">
    <source>
        <dbReference type="SAM" id="MobiDB-lite"/>
    </source>
</evidence>
<feature type="non-terminal residue" evidence="2">
    <location>
        <position position="1"/>
    </location>
</feature>
<name>A0ABS8US89_DATST</name>
<proteinExistence type="predicted"/>
<organism evidence="2 3">
    <name type="scientific">Datura stramonium</name>
    <name type="common">Jimsonweed</name>
    <name type="synonym">Common thornapple</name>
    <dbReference type="NCBI Taxonomy" id="4076"/>
    <lineage>
        <taxon>Eukaryota</taxon>
        <taxon>Viridiplantae</taxon>
        <taxon>Streptophyta</taxon>
        <taxon>Embryophyta</taxon>
        <taxon>Tracheophyta</taxon>
        <taxon>Spermatophyta</taxon>
        <taxon>Magnoliopsida</taxon>
        <taxon>eudicotyledons</taxon>
        <taxon>Gunneridae</taxon>
        <taxon>Pentapetalae</taxon>
        <taxon>asterids</taxon>
        <taxon>lamiids</taxon>
        <taxon>Solanales</taxon>
        <taxon>Solanaceae</taxon>
        <taxon>Solanoideae</taxon>
        <taxon>Datureae</taxon>
        <taxon>Datura</taxon>
    </lineage>
</organism>